<evidence type="ECO:0000256" key="3">
    <source>
        <dbReference type="ARBA" id="ARBA00022801"/>
    </source>
</evidence>
<organism evidence="7">
    <name type="scientific">Leptolyngbya sp. NK1-12</name>
    <dbReference type="NCBI Taxonomy" id="2547451"/>
    <lineage>
        <taxon>Bacteria</taxon>
        <taxon>Bacillati</taxon>
        <taxon>Cyanobacteriota</taxon>
        <taxon>Cyanophyceae</taxon>
        <taxon>Leptolyngbyales</taxon>
        <taxon>Leptolyngbyaceae</taxon>
        <taxon>Leptolyngbya group</taxon>
        <taxon>Leptolyngbya</taxon>
    </lineage>
</organism>
<keyword evidence="7" id="KW-0614">Plasmid</keyword>
<feature type="domain" description="JAB" evidence="6">
    <location>
        <begin position="129"/>
        <end position="168"/>
    </location>
</feature>
<gene>
    <name evidence="7" type="ORF">HJG54_35170</name>
</gene>
<keyword evidence="5" id="KW-0482">Metalloprotease</keyword>
<proteinExistence type="predicted"/>
<dbReference type="Pfam" id="PF14464">
    <property type="entry name" value="Prok-JAB"/>
    <property type="match status" value="1"/>
</dbReference>
<evidence type="ECO:0000256" key="4">
    <source>
        <dbReference type="ARBA" id="ARBA00022833"/>
    </source>
</evidence>
<dbReference type="AlphaFoldDB" id="A0AA96WMP6"/>
<name>A0AA96WMP6_9CYAN</name>
<keyword evidence="4" id="KW-0862">Zinc</keyword>
<keyword evidence="3" id="KW-0378">Hydrolase</keyword>
<evidence type="ECO:0000259" key="6">
    <source>
        <dbReference type="Pfam" id="PF14464"/>
    </source>
</evidence>
<evidence type="ECO:0000256" key="1">
    <source>
        <dbReference type="ARBA" id="ARBA00022670"/>
    </source>
</evidence>
<dbReference type="InterPro" id="IPR028090">
    <property type="entry name" value="JAB_dom_prok"/>
</dbReference>
<geneLocation type="plasmid" evidence="7">
    <name>p1</name>
</geneLocation>
<dbReference type="EMBL" id="CP053588">
    <property type="protein sequence ID" value="WNZ28144.1"/>
    <property type="molecule type" value="Genomic_DNA"/>
</dbReference>
<dbReference type="GO" id="GO:0006508">
    <property type="term" value="P:proteolysis"/>
    <property type="evidence" value="ECO:0007669"/>
    <property type="project" value="UniProtKB-KW"/>
</dbReference>
<evidence type="ECO:0000256" key="5">
    <source>
        <dbReference type="ARBA" id="ARBA00023049"/>
    </source>
</evidence>
<keyword evidence="1" id="KW-0645">Protease</keyword>
<keyword evidence="2" id="KW-0479">Metal-binding</keyword>
<reference evidence="7" key="1">
    <citation type="submission" date="2020-05" db="EMBL/GenBank/DDBJ databases">
        <authorList>
            <person name="Zhu T."/>
            <person name="Keshari N."/>
            <person name="Lu X."/>
        </authorList>
    </citation>
    <scope>NUCLEOTIDE SEQUENCE</scope>
    <source>
        <strain evidence="7">NK1-12</strain>
        <plasmid evidence="7">p1</plasmid>
    </source>
</reference>
<protein>
    <recommendedName>
        <fullName evidence="6">JAB domain-containing protein</fullName>
    </recommendedName>
</protein>
<dbReference type="GO" id="GO:0046872">
    <property type="term" value="F:metal ion binding"/>
    <property type="evidence" value="ECO:0007669"/>
    <property type="project" value="UniProtKB-KW"/>
</dbReference>
<dbReference type="RefSeq" id="WP_316437178.1">
    <property type="nucleotide sequence ID" value="NZ_CP053588.1"/>
</dbReference>
<dbReference type="GO" id="GO:0008237">
    <property type="term" value="F:metallopeptidase activity"/>
    <property type="evidence" value="ECO:0007669"/>
    <property type="project" value="UniProtKB-KW"/>
</dbReference>
<accession>A0AA96WMP6</accession>
<sequence length="229" mass="25382">MNETTKPLIGYGTAADSLLDSGSALTYLLAGNGVFASAARPGIKVLMPVCLSDQRIKGLPHLTPHLTITPRIPKELLLEVWRSSCNACAESNAEILFHFYKQDTEWKLQTPEQTQNTTSCQPTESGSYSSHYHAVVEIHSHATMPAFFSSTDNADETGFRIYGVLGRVNTTKPEIQMRVGLFQHCWNIPAKTVFDIESDFFMTDVSVISGCQFYSTDLPPTNVLESLWN</sequence>
<evidence type="ECO:0000313" key="7">
    <source>
        <dbReference type="EMBL" id="WNZ28144.1"/>
    </source>
</evidence>
<evidence type="ECO:0000256" key="2">
    <source>
        <dbReference type="ARBA" id="ARBA00022723"/>
    </source>
</evidence>